<proteinExistence type="predicted"/>
<dbReference type="EMBL" id="JASMQC010000006">
    <property type="protein sequence ID" value="KAK1944464.1"/>
    <property type="molecule type" value="Genomic_DNA"/>
</dbReference>
<feature type="compositionally biased region" description="Low complexity" evidence="1">
    <location>
        <begin position="29"/>
        <end position="38"/>
    </location>
</feature>
<evidence type="ECO:0000256" key="1">
    <source>
        <dbReference type="SAM" id="MobiDB-lite"/>
    </source>
</evidence>
<dbReference type="Proteomes" id="UP001259832">
    <property type="component" value="Unassembled WGS sequence"/>
</dbReference>
<evidence type="ECO:0000313" key="2">
    <source>
        <dbReference type="EMBL" id="KAK1944464.1"/>
    </source>
</evidence>
<gene>
    <name evidence="2" type="ORF">P3T76_004376</name>
</gene>
<feature type="compositionally biased region" description="Basic and acidic residues" evidence="1">
    <location>
        <begin position="39"/>
        <end position="53"/>
    </location>
</feature>
<protein>
    <submittedName>
        <fullName evidence="2">Uncharacterized protein</fullName>
    </submittedName>
</protein>
<accession>A0AAD9GTR2</accession>
<feature type="region of interest" description="Disordered" evidence="1">
    <location>
        <begin position="1"/>
        <end position="94"/>
    </location>
</feature>
<sequence>MDGSTRVFSTSTSSSSSSFTDRNGHTVTKKTTTTTGTDGRSETVTEEYRDGKLVKSTSSSTGSRLAGAGRMHLEKNSSQNEMKSYQRRGSCPKY</sequence>
<keyword evidence="3" id="KW-1185">Reference proteome</keyword>
<reference evidence="2" key="1">
    <citation type="submission" date="2023-08" db="EMBL/GenBank/DDBJ databases">
        <title>Reference Genome Resource for the Citrus Pathogen Phytophthora citrophthora.</title>
        <authorList>
            <person name="Moller H."/>
            <person name="Coetzee B."/>
            <person name="Rose L.J."/>
            <person name="Van Niekerk J.M."/>
        </authorList>
    </citation>
    <scope>NUCLEOTIDE SEQUENCE</scope>
    <source>
        <strain evidence="2">STE-U-9442</strain>
    </source>
</reference>
<organism evidence="2 3">
    <name type="scientific">Phytophthora citrophthora</name>
    <dbReference type="NCBI Taxonomy" id="4793"/>
    <lineage>
        <taxon>Eukaryota</taxon>
        <taxon>Sar</taxon>
        <taxon>Stramenopiles</taxon>
        <taxon>Oomycota</taxon>
        <taxon>Peronosporomycetes</taxon>
        <taxon>Peronosporales</taxon>
        <taxon>Peronosporaceae</taxon>
        <taxon>Phytophthora</taxon>
    </lineage>
</organism>
<comment type="caution">
    <text evidence="2">The sequence shown here is derived from an EMBL/GenBank/DDBJ whole genome shotgun (WGS) entry which is preliminary data.</text>
</comment>
<evidence type="ECO:0000313" key="3">
    <source>
        <dbReference type="Proteomes" id="UP001259832"/>
    </source>
</evidence>
<name>A0AAD9GTR2_9STRA</name>
<dbReference type="AlphaFoldDB" id="A0AAD9GTR2"/>
<feature type="compositionally biased region" description="Low complexity" evidence="1">
    <location>
        <begin position="8"/>
        <end position="20"/>
    </location>
</feature>